<keyword evidence="2" id="KW-1185">Reference proteome</keyword>
<gene>
    <name evidence="1" type="ORF">EVAR_25566_1</name>
</gene>
<accession>A0A4C1Z6I8</accession>
<comment type="caution">
    <text evidence="1">The sequence shown here is derived from an EMBL/GenBank/DDBJ whole genome shotgun (WGS) entry which is preliminary data.</text>
</comment>
<evidence type="ECO:0000313" key="1">
    <source>
        <dbReference type="EMBL" id="GBP82932.1"/>
    </source>
</evidence>
<dbReference type="AlphaFoldDB" id="A0A4C1Z6I8"/>
<evidence type="ECO:0000313" key="2">
    <source>
        <dbReference type="Proteomes" id="UP000299102"/>
    </source>
</evidence>
<protein>
    <submittedName>
        <fullName evidence="1">Uncharacterized protein</fullName>
    </submittedName>
</protein>
<dbReference type="Proteomes" id="UP000299102">
    <property type="component" value="Unassembled WGS sequence"/>
</dbReference>
<reference evidence="1 2" key="1">
    <citation type="journal article" date="2019" name="Commun. Biol.">
        <title>The bagworm genome reveals a unique fibroin gene that provides high tensile strength.</title>
        <authorList>
            <person name="Kono N."/>
            <person name="Nakamura H."/>
            <person name="Ohtoshi R."/>
            <person name="Tomita M."/>
            <person name="Numata K."/>
            <person name="Arakawa K."/>
        </authorList>
    </citation>
    <scope>NUCLEOTIDE SEQUENCE [LARGE SCALE GENOMIC DNA]</scope>
</reference>
<proteinExistence type="predicted"/>
<organism evidence="1 2">
    <name type="scientific">Eumeta variegata</name>
    <name type="common">Bagworm moth</name>
    <name type="synonym">Eumeta japonica</name>
    <dbReference type="NCBI Taxonomy" id="151549"/>
    <lineage>
        <taxon>Eukaryota</taxon>
        <taxon>Metazoa</taxon>
        <taxon>Ecdysozoa</taxon>
        <taxon>Arthropoda</taxon>
        <taxon>Hexapoda</taxon>
        <taxon>Insecta</taxon>
        <taxon>Pterygota</taxon>
        <taxon>Neoptera</taxon>
        <taxon>Endopterygota</taxon>
        <taxon>Lepidoptera</taxon>
        <taxon>Glossata</taxon>
        <taxon>Ditrysia</taxon>
        <taxon>Tineoidea</taxon>
        <taxon>Psychidae</taxon>
        <taxon>Oiketicinae</taxon>
        <taxon>Eumeta</taxon>
    </lineage>
</organism>
<dbReference type="EMBL" id="BGZK01001594">
    <property type="protein sequence ID" value="GBP82932.1"/>
    <property type="molecule type" value="Genomic_DNA"/>
</dbReference>
<sequence length="190" mass="20865">MGKVAVVEAVDRAAVATALKAECGPLRRDTQVRVWGDEFRWFVIRLRARGSGAFLKATTFKRWRRLRPKLGVLLSDGLCRRSSNTLRVSCVCVCPKTVNLFTEFAIDLDQYFPKWSKWTPKGPRETRRGSTLGVIKNGGSQLSLRFVDAPGAGAPAAMNITSALPLSPINLIPGKYFSGLQLSRDVSASP</sequence>
<name>A0A4C1Z6I8_EUMVA</name>